<evidence type="ECO:0000256" key="5">
    <source>
        <dbReference type="SAM" id="Phobius"/>
    </source>
</evidence>
<dbReference type="InterPro" id="IPR036396">
    <property type="entry name" value="Cyt_P450_sf"/>
</dbReference>
<dbReference type="SUPFAM" id="SSF48264">
    <property type="entry name" value="Cytochrome P450"/>
    <property type="match status" value="1"/>
</dbReference>
<feature type="domain" description="EF-hand" evidence="6">
    <location>
        <begin position="468"/>
        <end position="503"/>
    </location>
</feature>
<dbReference type="SUPFAM" id="SSF47473">
    <property type="entry name" value="EF-hand"/>
    <property type="match status" value="2"/>
</dbReference>
<dbReference type="GO" id="GO:0006082">
    <property type="term" value="P:organic acid metabolic process"/>
    <property type="evidence" value="ECO:0007669"/>
    <property type="project" value="TreeGrafter"/>
</dbReference>
<comment type="similarity">
    <text evidence="1">Belongs to the cytochrome P450 family.</text>
</comment>
<dbReference type="GO" id="GO:0005737">
    <property type="term" value="C:cytoplasm"/>
    <property type="evidence" value="ECO:0007669"/>
    <property type="project" value="TreeGrafter"/>
</dbReference>
<keyword evidence="2" id="KW-0479">Metal-binding</keyword>
<evidence type="ECO:0000256" key="2">
    <source>
        <dbReference type="ARBA" id="ARBA00022723"/>
    </source>
</evidence>
<organism evidence="7 8">
    <name type="scientific">Pomacea canaliculata</name>
    <name type="common">Golden apple snail</name>
    <dbReference type="NCBI Taxonomy" id="400727"/>
    <lineage>
        <taxon>Eukaryota</taxon>
        <taxon>Metazoa</taxon>
        <taxon>Spiralia</taxon>
        <taxon>Lophotrochozoa</taxon>
        <taxon>Mollusca</taxon>
        <taxon>Gastropoda</taxon>
        <taxon>Caenogastropoda</taxon>
        <taxon>Architaenioglossa</taxon>
        <taxon>Ampullarioidea</taxon>
        <taxon>Ampullariidae</taxon>
        <taxon>Pomacea</taxon>
    </lineage>
</organism>
<dbReference type="PANTHER" id="PTHR24300">
    <property type="entry name" value="CYTOCHROME P450 508A4-RELATED"/>
    <property type="match status" value="1"/>
</dbReference>
<evidence type="ECO:0000313" key="8">
    <source>
        <dbReference type="Proteomes" id="UP000245119"/>
    </source>
</evidence>
<dbReference type="Gene3D" id="1.10.238.10">
    <property type="entry name" value="EF-hand"/>
    <property type="match status" value="2"/>
</dbReference>
<dbReference type="PANTHER" id="PTHR24300:SF403">
    <property type="entry name" value="CYTOCHROME P450 306A1"/>
    <property type="match status" value="1"/>
</dbReference>
<dbReference type="OrthoDB" id="6132562at2759"/>
<dbReference type="PRINTS" id="PR00463">
    <property type="entry name" value="EP450I"/>
</dbReference>
<keyword evidence="4" id="KW-0408">Iron</keyword>
<evidence type="ECO:0000259" key="6">
    <source>
        <dbReference type="PROSITE" id="PS50222"/>
    </source>
</evidence>
<dbReference type="CDD" id="cd00051">
    <property type="entry name" value="EFh"/>
    <property type="match status" value="1"/>
</dbReference>
<dbReference type="GO" id="GO:0005509">
    <property type="term" value="F:calcium ion binding"/>
    <property type="evidence" value="ECO:0007669"/>
    <property type="project" value="InterPro"/>
</dbReference>
<keyword evidence="3" id="KW-0106">Calcium</keyword>
<dbReference type="GO" id="GO:0016712">
    <property type="term" value="F:oxidoreductase activity, acting on paired donors, with incorporation or reduction of molecular oxygen, reduced flavin or flavoprotein as one donor, and incorporation of one atom of oxygen"/>
    <property type="evidence" value="ECO:0007669"/>
    <property type="project" value="TreeGrafter"/>
</dbReference>
<protein>
    <recommendedName>
        <fullName evidence="6">EF-hand domain-containing protein</fullName>
    </recommendedName>
</protein>
<dbReference type="InterPro" id="IPR011992">
    <property type="entry name" value="EF-hand-dom_pair"/>
</dbReference>
<keyword evidence="5" id="KW-0472">Membrane</keyword>
<keyword evidence="5" id="KW-1133">Transmembrane helix</keyword>
<reference evidence="7 8" key="1">
    <citation type="submission" date="2018-04" db="EMBL/GenBank/DDBJ databases">
        <title>The genome of golden apple snail Pomacea canaliculata provides insight into stress tolerance and invasive adaptation.</title>
        <authorList>
            <person name="Liu C."/>
            <person name="Liu B."/>
            <person name="Ren Y."/>
            <person name="Zhang Y."/>
            <person name="Wang H."/>
            <person name="Li S."/>
            <person name="Jiang F."/>
            <person name="Yin L."/>
            <person name="Zhang G."/>
            <person name="Qian W."/>
            <person name="Fan W."/>
        </authorList>
    </citation>
    <scope>NUCLEOTIDE SEQUENCE [LARGE SCALE GENOMIC DNA]</scope>
    <source>
        <strain evidence="7">SZHN2017</strain>
        <tissue evidence="7">Muscle</tissue>
    </source>
</reference>
<evidence type="ECO:0000256" key="3">
    <source>
        <dbReference type="ARBA" id="ARBA00022837"/>
    </source>
</evidence>
<dbReference type="InterPro" id="IPR018247">
    <property type="entry name" value="EF_Hand_1_Ca_BS"/>
</dbReference>
<dbReference type="InterPro" id="IPR002401">
    <property type="entry name" value="Cyt_P450_E_grp-I"/>
</dbReference>
<accession>A0A2T7P6W4</accession>
<evidence type="ECO:0000256" key="4">
    <source>
        <dbReference type="ARBA" id="ARBA00023004"/>
    </source>
</evidence>
<dbReference type="Pfam" id="PF00067">
    <property type="entry name" value="p450"/>
    <property type="match status" value="1"/>
</dbReference>
<feature type="domain" description="EF-hand" evidence="6">
    <location>
        <begin position="544"/>
        <end position="579"/>
    </location>
</feature>
<dbReference type="Gene3D" id="1.10.630.10">
    <property type="entry name" value="Cytochrome P450"/>
    <property type="match status" value="1"/>
</dbReference>
<evidence type="ECO:0000256" key="1">
    <source>
        <dbReference type="ARBA" id="ARBA00010617"/>
    </source>
</evidence>
<dbReference type="SMART" id="SM00054">
    <property type="entry name" value="EFh"/>
    <property type="match status" value="2"/>
</dbReference>
<keyword evidence="5" id="KW-0812">Transmembrane</keyword>
<proteinExistence type="inferred from homology"/>
<dbReference type="InterPro" id="IPR001128">
    <property type="entry name" value="Cyt_P450"/>
</dbReference>
<dbReference type="PROSITE" id="PS00018">
    <property type="entry name" value="EF_HAND_1"/>
    <property type="match status" value="2"/>
</dbReference>
<feature type="transmembrane region" description="Helical" evidence="5">
    <location>
        <begin position="156"/>
        <end position="178"/>
    </location>
</feature>
<gene>
    <name evidence="7" type="ORF">C0Q70_11764</name>
</gene>
<dbReference type="Pfam" id="PF13202">
    <property type="entry name" value="EF-hand_5"/>
    <property type="match status" value="1"/>
</dbReference>
<dbReference type="InterPro" id="IPR050182">
    <property type="entry name" value="Cytochrome_P450_fam2"/>
</dbReference>
<dbReference type="EMBL" id="PZQS01000006">
    <property type="protein sequence ID" value="PVD29167.1"/>
    <property type="molecule type" value="Genomic_DNA"/>
</dbReference>
<keyword evidence="8" id="KW-1185">Reference proteome</keyword>
<dbReference type="GO" id="GO:0005506">
    <property type="term" value="F:iron ion binding"/>
    <property type="evidence" value="ECO:0007669"/>
    <property type="project" value="InterPro"/>
</dbReference>
<dbReference type="AlphaFoldDB" id="A0A2T7P6W4"/>
<evidence type="ECO:0000313" key="7">
    <source>
        <dbReference type="EMBL" id="PVD29167.1"/>
    </source>
</evidence>
<comment type="caution">
    <text evidence="7">The sequence shown here is derived from an EMBL/GenBank/DDBJ whole genome shotgun (WGS) entry which is preliminary data.</text>
</comment>
<dbReference type="GO" id="GO:0006805">
    <property type="term" value="P:xenobiotic metabolic process"/>
    <property type="evidence" value="ECO:0007669"/>
    <property type="project" value="TreeGrafter"/>
</dbReference>
<dbReference type="InterPro" id="IPR002048">
    <property type="entry name" value="EF_hand_dom"/>
</dbReference>
<dbReference type="GO" id="GO:0020037">
    <property type="term" value="F:heme binding"/>
    <property type="evidence" value="ECO:0007669"/>
    <property type="project" value="InterPro"/>
</dbReference>
<dbReference type="Proteomes" id="UP000245119">
    <property type="component" value="Linkage Group LG6"/>
</dbReference>
<sequence>MVVTLSITVGNDHWKAENLPTRFCLDPMMDVTSDGYITFQEYSDARPSETPQENLHRLFQYYDKLDGSLDGKINHDVASDVLISMANKDGYITFQEYSDARPPETPQGNLHRLFQYYDKLDGSVDGKINHDVASDVMKNMASKFITKLRENVGTELLSQTTSVLLLVVLALVSLWWLLTRRPSGVPTGPGFALPVLGHLHLLLGSDPRQTFAKWRRQYGDVFSLYMGSQLVVVLNGYRIIKDVLVKQADSFSDRPRFPLAKSLKSEGILDSSGPVWKAQRKTALEILREFGMGKNILAEKIQEEVEEYIKAMAEKKGQPHDLARMTQVSVSNNICSIVFGKRFEYEDPVFKRYVQAIDENIKGGTLSSLTQTFPLLRFVPGDLFGVRKLFENAAMILNTLVKPFIDSHMEDYNENSVDDFISAYLREMEKVKESQRLNLSMYSPTFSMKIAILFCLLPAVLGIDSTPLSLAVIRQSYDSSDTNGDGVVELSEVRSFFTREDANGDGYITFQEYSDARPPETPQENLHKLFQYYDKLDGSLDGKVSVSVVLVIFKRMDTNNDDQVSFNEFSSAMTRINHDVASDVLISTASK</sequence>
<dbReference type="GO" id="GO:0008395">
    <property type="term" value="F:steroid hydroxylase activity"/>
    <property type="evidence" value="ECO:0007669"/>
    <property type="project" value="TreeGrafter"/>
</dbReference>
<name>A0A2T7P6W4_POMCA</name>
<dbReference type="PROSITE" id="PS50222">
    <property type="entry name" value="EF_HAND_2"/>
    <property type="match status" value="2"/>
</dbReference>
<dbReference type="STRING" id="400727.A0A2T7P6W4"/>